<name>A0A845L5A6_9FIRM</name>
<evidence type="ECO:0000313" key="4">
    <source>
        <dbReference type="Proteomes" id="UP000463470"/>
    </source>
</evidence>
<comment type="caution">
    <text evidence="3">The sequence shown here is derived from an EMBL/GenBank/DDBJ whole genome shotgun (WGS) entry which is preliminary data.</text>
</comment>
<accession>A0A845L5A6</accession>
<dbReference type="OrthoDB" id="2084194at2"/>
<dbReference type="InterPro" id="IPR036707">
    <property type="entry name" value="MinE_sf"/>
</dbReference>
<reference evidence="3 4" key="1">
    <citation type="submission" date="2020-01" db="EMBL/GenBank/DDBJ databases">
        <title>Whole-genome sequence of Heliobacterium undosum DSM 13378.</title>
        <authorList>
            <person name="Kyndt J.A."/>
            <person name="Meyer T.E."/>
        </authorList>
    </citation>
    <scope>NUCLEOTIDE SEQUENCE [LARGE SCALE GENOMIC DNA]</scope>
    <source>
        <strain evidence="3 4">DSM 13378</strain>
    </source>
</reference>
<dbReference type="InterPro" id="IPR005527">
    <property type="entry name" value="MinE"/>
</dbReference>
<comment type="similarity">
    <text evidence="1">Belongs to the MinE family.</text>
</comment>
<gene>
    <name evidence="3" type="ORF">GTO91_08985</name>
</gene>
<proteinExistence type="inferred from homology"/>
<keyword evidence="4" id="KW-1185">Reference proteome</keyword>
<evidence type="ECO:0000256" key="1">
    <source>
        <dbReference type="ARBA" id="ARBA00008168"/>
    </source>
</evidence>
<dbReference type="Gene3D" id="3.30.1070.10">
    <property type="entry name" value="Cell division topological specificity factor MinE"/>
    <property type="match status" value="1"/>
</dbReference>
<evidence type="ECO:0008006" key="5">
    <source>
        <dbReference type="Google" id="ProtNLM"/>
    </source>
</evidence>
<dbReference type="RefSeq" id="WP_161258023.1">
    <property type="nucleotide sequence ID" value="NZ_WXEY01000007.1"/>
</dbReference>
<evidence type="ECO:0000313" key="3">
    <source>
        <dbReference type="EMBL" id="MZP29840.1"/>
    </source>
</evidence>
<dbReference type="Proteomes" id="UP000463470">
    <property type="component" value="Unassembled WGS sequence"/>
</dbReference>
<protein>
    <recommendedName>
        <fullName evidence="5">Cell division topological specificity factor</fullName>
    </recommendedName>
</protein>
<organism evidence="3 4">
    <name type="scientific">Heliomicrobium undosum</name>
    <dbReference type="NCBI Taxonomy" id="121734"/>
    <lineage>
        <taxon>Bacteria</taxon>
        <taxon>Bacillati</taxon>
        <taxon>Bacillota</taxon>
        <taxon>Clostridia</taxon>
        <taxon>Eubacteriales</taxon>
        <taxon>Heliobacteriaceae</taxon>
        <taxon>Heliomicrobium</taxon>
    </lineage>
</organism>
<dbReference type="EMBL" id="WXEY01000007">
    <property type="protein sequence ID" value="MZP29840.1"/>
    <property type="molecule type" value="Genomic_DNA"/>
</dbReference>
<dbReference type="GO" id="GO:0032955">
    <property type="term" value="P:regulation of division septum assembly"/>
    <property type="evidence" value="ECO:0007669"/>
    <property type="project" value="InterPro"/>
</dbReference>
<evidence type="ECO:0000256" key="2">
    <source>
        <dbReference type="ARBA" id="ARBA00025265"/>
    </source>
</evidence>
<dbReference type="SUPFAM" id="SSF55229">
    <property type="entry name" value="Cell division protein MinE topological specificity domain"/>
    <property type="match status" value="1"/>
</dbReference>
<sequence>MNDLFQSTDLSSESNQLILVIEDKGAEITPQLVKSLTDDMIQVIAKYIEIDRSKVKVNLATEQSLKKIVIYIPILNIRRGK</sequence>
<dbReference type="GO" id="GO:0051301">
    <property type="term" value="P:cell division"/>
    <property type="evidence" value="ECO:0007669"/>
    <property type="project" value="InterPro"/>
</dbReference>
<dbReference type="AlphaFoldDB" id="A0A845L5A6"/>
<dbReference type="Pfam" id="PF03776">
    <property type="entry name" value="MinE"/>
    <property type="match status" value="1"/>
</dbReference>
<comment type="function">
    <text evidence="2">Prevents the cell division inhibition by proteins MinC and MinD at internal division sites while permitting inhibition at polar sites. This ensures cell division at the proper site by restricting the formation of a division septum at the midpoint of the long axis of the cell.</text>
</comment>